<dbReference type="Proteomes" id="UP001202328">
    <property type="component" value="Unassembled WGS sequence"/>
</dbReference>
<sequence>MGGRGARGMPQFFSLKANFFGRRVSYGIIALKAQSISNRSAYRTNSLYKNCKRPGCYPYKLKSQGLWRT</sequence>
<protein>
    <submittedName>
        <fullName evidence="1">Uncharacterized protein</fullName>
    </submittedName>
</protein>
<gene>
    <name evidence="1" type="ORF">MKW98_007806</name>
</gene>
<evidence type="ECO:0000313" key="1">
    <source>
        <dbReference type="EMBL" id="KAI3841325.1"/>
    </source>
</evidence>
<evidence type="ECO:0000313" key="2">
    <source>
        <dbReference type="Proteomes" id="UP001202328"/>
    </source>
</evidence>
<accession>A0AAD4X5P1</accession>
<dbReference type="EMBL" id="JAJJMB010017174">
    <property type="protein sequence ID" value="KAI3841325.1"/>
    <property type="molecule type" value="Genomic_DNA"/>
</dbReference>
<keyword evidence="2" id="KW-1185">Reference proteome</keyword>
<comment type="caution">
    <text evidence="1">The sequence shown here is derived from an EMBL/GenBank/DDBJ whole genome shotgun (WGS) entry which is preliminary data.</text>
</comment>
<organism evidence="1 2">
    <name type="scientific">Papaver atlanticum</name>
    <dbReference type="NCBI Taxonomy" id="357466"/>
    <lineage>
        <taxon>Eukaryota</taxon>
        <taxon>Viridiplantae</taxon>
        <taxon>Streptophyta</taxon>
        <taxon>Embryophyta</taxon>
        <taxon>Tracheophyta</taxon>
        <taxon>Spermatophyta</taxon>
        <taxon>Magnoliopsida</taxon>
        <taxon>Ranunculales</taxon>
        <taxon>Papaveraceae</taxon>
        <taxon>Papaveroideae</taxon>
        <taxon>Papaver</taxon>
    </lineage>
</organism>
<reference evidence="1" key="1">
    <citation type="submission" date="2022-04" db="EMBL/GenBank/DDBJ databases">
        <title>A functionally conserved STORR gene fusion in Papaver species that diverged 16.8 million years ago.</title>
        <authorList>
            <person name="Catania T."/>
        </authorList>
    </citation>
    <scope>NUCLEOTIDE SEQUENCE</scope>
    <source>
        <strain evidence="1">S-188037</strain>
    </source>
</reference>
<dbReference type="AlphaFoldDB" id="A0AAD4X5P1"/>
<proteinExistence type="predicted"/>
<name>A0AAD4X5P1_9MAGN</name>